<evidence type="ECO:0000313" key="2">
    <source>
        <dbReference type="Proteomes" id="UP001638806"/>
    </source>
</evidence>
<comment type="caution">
    <text evidence="1">The sequence shown here is derived from an EMBL/GenBank/DDBJ whole genome shotgun (WGS) entry which is preliminary data.</text>
</comment>
<name>A0ACC4DIZ5_PURLI</name>
<dbReference type="Proteomes" id="UP001638806">
    <property type="component" value="Unassembled WGS sequence"/>
</dbReference>
<sequence length="141" mass="15455">MRPGPITFLPAREARPLPNFEDMQKDPMAALTKGFGWFTSTVSKTAKTVNDGYIQPTAKSEYNTDARRKRLGKNAHDGFNRFVEGNDHARRDAPLDASRKDFWDDFSSLAEQKKANSSIGTSAMGMGKARGSAAPASGQEE</sequence>
<accession>A0ACC4DIZ5</accession>
<proteinExistence type="predicted"/>
<gene>
    <name evidence="1" type="ORF">ACCO45_010984</name>
</gene>
<dbReference type="EMBL" id="JBGNUJ010000010">
    <property type="protein sequence ID" value="KAL3955421.1"/>
    <property type="molecule type" value="Genomic_DNA"/>
</dbReference>
<organism evidence="1 2">
    <name type="scientific">Purpureocillium lilacinum</name>
    <name type="common">Paecilomyces lilacinus</name>
    <dbReference type="NCBI Taxonomy" id="33203"/>
    <lineage>
        <taxon>Eukaryota</taxon>
        <taxon>Fungi</taxon>
        <taxon>Dikarya</taxon>
        <taxon>Ascomycota</taxon>
        <taxon>Pezizomycotina</taxon>
        <taxon>Sordariomycetes</taxon>
        <taxon>Hypocreomycetidae</taxon>
        <taxon>Hypocreales</taxon>
        <taxon>Ophiocordycipitaceae</taxon>
        <taxon>Purpureocillium</taxon>
    </lineage>
</organism>
<reference evidence="1" key="1">
    <citation type="submission" date="2024-12" db="EMBL/GenBank/DDBJ databases">
        <title>Comparative genomics and development of molecular markers within Purpureocillium lilacinum and among Purpureocillium species.</title>
        <authorList>
            <person name="Yeh Z.-Y."/>
            <person name="Ni N.-T."/>
            <person name="Lo P.-H."/>
            <person name="Mushyakhwo K."/>
            <person name="Lin C.-F."/>
            <person name="Nai Y.-S."/>
        </authorList>
    </citation>
    <scope>NUCLEOTIDE SEQUENCE</scope>
    <source>
        <strain evidence="1">NCHU-NPUST-175</strain>
    </source>
</reference>
<evidence type="ECO:0000313" key="1">
    <source>
        <dbReference type="EMBL" id="KAL3955421.1"/>
    </source>
</evidence>
<keyword evidence="2" id="KW-1185">Reference proteome</keyword>
<protein>
    <submittedName>
        <fullName evidence="1">Uncharacterized protein</fullName>
    </submittedName>
</protein>